<protein>
    <recommendedName>
        <fullName evidence="5">Glycine zipper 2TM domain-containing protein</fullName>
    </recommendedName>
</protein>
<dbReference type="Proteomes" id="UP000199120">
    <property type="component" value="Unassembled WGS sequence"/>
</dbReference>
<keyword evidence="4" id="KW-1185">Reference proteome</keyword>
<gene>
    <name evidence="3" type="ORF">SAMN05192542_111119</name>
</gene>
<dbReference type="EMBL" id="FOAJ01000011">
    <property type="protein sequence ID" value="SEL68277.1"/>
    <property type="molecule type" value="Genomic_DNA"/>
</dbReference>
<name>A0A1H7S9Q5_9BURK</name>
<organism evidence="3 4">
    <name type="scientific">Paraburkholderia caballeronis</name>
    <dbReference type="NCBI Taxonomy" id="416943"/>
    <lineage>
        <taxon>Bacteria</taxon>
        <taxon>Pseudomonadati</taxon>
        <taxon>Pseudomonadota</taxon>
        <taxon>Betaproteobacteria</taxon>
        <taxon>Burkholderiales</taxon>
        <taxon>Burkholderiaceae</taxon>
        <taxon>Paraburkholderia</taxon>
    </lineage>
</organism>
<sequence length="90" mass="8976">MKLKRSSIEALLIAAALAVGTAGTANAEGCLKGAAVGGIAGHYAGHHAVIGAVGGCIVGRHLAKKHAEEMAAQHQEHQAAANVPVHATQQ</sequence>
<dbReference type="AlphaFoldDB" id="A0A1H7S9Q5"/>
<evidence type="ECO:0000313" key="4">
    <source>
        <dbReference type="Proteomes" id="UP000199120"/>
    </source>
</evidence>
<accession>A0A1H7S9Q5</accession>
<dbReference type="STRING" id="416943.SAMN05445871_3444"/>
<feature type="compositionally biased region" description="Basic and acidic residues" evidence="1">
    <location>
        <begin position="68"/>
        <end position="77"/>
    </location>
</feature>
<dbReference type="RefSeq" id="WP_177197962.1">
    <property type="nucleotide sequence ID" value="NZ_FNSR01000002.1"/>
</dbReference>
<evidence type="ECO:0000313" key="3">
    <source>
        <dbReference type="EMBL" id="SEL68277.1"/>
    </source>
</evidence>
<evidence type="ECO:0008006" key="5">
    <source>
        <dbReference type="Google" id="ProtNLM"/>
    </source>
</evidence>
<evidence type="ECO:0000256" key="2">
    <source>
        <dbReference type="SAM" id="SignalP"/>
    </source>
</evidence>
<feature type="chain" id="PRO_5030029259" description="Glycine zipper 2TM domain-containing protein" evidence="2">
    <location>
        <begin position="28"/>
        <end position="90"/>
    </location>
</feature>
<feature type="signal peptide" evidence="2">
    <location>
        <begin position="1"/>
        <end position="27"/>
    </location>
</feature>
<evidence type="ECO:0000256" key="1">
    <source>
        <dbReference type="SAM" id="MobiDB-lite"/>
    </source>
</evidence>
<keyword evidence="2" id="KW-0732">Signal</keyword>
<feature type="region of interest" description="Disordered" evidence="1">
    <location>
        <begin position="68"/>
        <end position="90"/>
    </location>
</feature>
<reference evidence="4" key="1">
    <citation type="submission" date="2016-10" db="EMBL/GenBank/DDBJ databases">
        <authorList>
            <person name="Varghese N."/>
            <person name="Submissions S."/>
        </authorList>
    </citation>
    <scope>NUCLEOTIDE SEQUENCE [LARGE SCALE GENOMIC DNA]</scope>
    <source>
        <strain evidence="4">LMG 26416</strain>
    </source>
</reference>
<proteinExistence type="predicted"/>